<evidence type="ECO:0000256" key="2">
    <source>
        <dbReference type="ARBA" id="ARBA00022737"/>
    </source>
</evidence>
<dbReference type="CDD" id="cd12203">
    <property type="entry name" value="GT1"/>
    <property type="match status" value="2"/>
</dbReference>
<evidence type="ECO:0000313" key="9">
    <source>
        <dbReference type="EMBL" id="OIT30891.1"/>
    </source>
</evidence>
<dbReference type="InterPro" id="IPR001005">
    <property type="entry name" value="SANT/Myb"/>
</dbReference>
<dbReference type="SMR" id="A0A314KN76"/>
<evidence type="ECO:0000256" key="4">
    <source>
        <dbReference type="ARBA" id="ARBA00023125"/>
    </source>
</evidence>
<dbReference type="AlphaFoldDB" id="A0A314KN76"/>
<dbReference type="FunFam" id="1.10.10.60:FF:000342">
    <property type="entry name" value="trihelix transcription factor PTL-like"/>
    <property type="match status" value="1"/>
</dbReference>
<dbReference type="InterPro" id="IPR044822">
    <property type="entry name" value="Myb_DNA-bind_4"/>
</dbReference>
<feature type="compositionally biased region" description="Low complexity" evidence="7">
    <location>
        <begin position="248"/>
        <end position="264"/>
    </location>
</feature>
<keyword evidence="10" id="KW-1185">Reference proteome</keyword>
<dbReference type="Proteomes" id="UP000187609">
    <property type="component" value="Unassembled WGS sequence"/>
</dbReference>
<evidence type="ECO:0000259" key="8">
    <source>
        <dbReference type="PROSITE" id="PS50090"/>
    </source>
</evidence>
<comment type="subcellular location">
    <subcellularLocation>
        <location evidence="1">Nucleus</location>
    </subcellularLocation>
</comment>
<dbReference type="SMART" id="SM00717">
    <property type="entry name" value="SANT"/>
    <property type="match status" value="2"/>
</dbReference>
<feature type="domain" description="Myb-like" evidence="8">
    <location>
        <begin position="395"/>
        <end position="461"/>
    </location>
</feature>
<evidence type="ECO:0000256" key="6">
    <source>
        <dbReference type="ARBA" id="ARBA00023242"/>
    </source>
</evidence>
<dbReference type="PANTHER" id="PTHR21654:SF60">
    <property type="entry name" value="TRIHELIX TRANSCRIPTION FACTOR PTL"/>
    <property type="match status" value="1"/>
</dbReference>
<evidence type="ECO:0000256" key="5">
    <source>
        <dbReference type="ARBA" id="ARBA00023163"/>
    </source>
</evidence>
<dbReference type="Gramene" id="OIT30891">
    <property type="protein sequence ID" value="OIT30891"/>
    <property type="gene ID" value="A4A49_11955"/>
</dbReference>
<keyword evidence="3" id="KW-0805">Transcription regulation</keyword>
<proteinExistence type="predicted"/>
<dbReference type="EMBL" id="MJEQ01001402">
    <property type="protein sequence ID" value="OIT30891.1"/>
    <property type="molecule type" value="Genomic_DNA"/>
</dbReference>
<dbReference type="KEGG" id="nau:109209402"/>
<dbReference type="FunFam" id="1.10.10.60:FF:000061">
    <property type="entry name" value="Trihelix transcription factor GT-2"/>
    <property type="match status" value="1"/>
</dbReference>
<keyword evidence="2" id="KW-0677">Repeat</keyword>
<name>A0A314KN76_NICAT</name>
<feature type="compositionally biased region" description="Polar residues" evidence="7">
    <location>
        <begin position="373"/>
        <end position="396"/>
    </location>
</feature>
<feature type="region of interest" description="Disordered" evidence="7">
    <location>
        <begin position="368"/>
        <end position="401"/>
    </location>
</feature>
<dbReference type="GeneID" id="109209402"/>
<dbReference type="OrthoDB" id="1919525at2759"/>
<dbReference type="GO" id="GO:0005634">
    <property type="term" value="C:nucleus"/>
    <property type="evidence" value="ECO:0007669"/>
    <property type="project" value="UniProtKB-SubCell"/>
</dbReference>
<feature type="region of interest" description="Disordered" evidence="7">
    <location>
        <begin position="208"/>
        <end position="285"/>
    </location>
</feature>
<protein>
    <submittedName>
        <fullName evidence="9">Trihelix transcription factor ptl</fullName>
    </submittedName>
</protein>
<evidence type="ECO:0000256" key="3">
    <source>
        <dbReference type="ARBA" id="ARBA00023015"/>
    </source>
</evidence>
<dbReference type="GO" id="GO:0006355">
    <property type="term" value="P:regulation of DNA-templated transcription"/>
    <property type="evidence" value="ECO:0007669"/>
    <property type="project" value="UniProtKB-ARBA"/>
</dbReference>
<comment type="caution">
    <text evidence="9">The sequence shown here is derived from an EMBL/GenBank/DDBJ whole genome shotgun (WGS) entry which is preliminary data.</text>
</comment>
<evidence type="ECO:0000256" key="1">
    <source>
        <dbReference type="ARBA" id="ARBA00004123"/>
    </source>
</evidence>
<dbReference type="Pfam" id="PF13837">
    <property type="entry name" value="Myb_DNA-bind_4"/>
    <property type="match status" value="2"/>
</dbReference>
<keyword evidence="5" id="KW-0804">Transcription</keyword>
<organism evidence="9 10">
    <name type="scientific">Nicotiana attenuata</name>
    <name type="common">Coyote tobacco</name>
    <dbReference type="NCBI Taxonomy" id="49451"/>
    <lineage>
        <taxon>Eukaryota</taxon>
        <taxon>Viridiplantae</taxon>
        <taxon>Streptophyta</taxon>
        <taxon>Embryophyta</taxon>
        <taxon>Tracheophyta</taxon>
        <taxon>Spermatophyta</taxon>
        <taxon>Magnoliopsida</taxon>
        <taxon>eudicotyledons</taxon>
        <taxon>Gunneridae</taxon>
        <taxon>Pentapetalae</taxon>
        <taxon>asterids</taxon>
        <taxon>lamiids</taxon>
        <taxon>Solanales</taxon>
        <taxon>Solanaceae</taxon>
        <taxon>Nicotianoideae</taxon>
        <taxon>Nicotianeae</taxon>
        <taxon>Nicotiana</taxon>
    </lineage>
</organism>
<dbReference type="GO" id="GO:0003677">
    <property type="term" value="F:DNA binding"/>
    <property type="evidence" value="ECO:0007669"/>
    <property type="project" value="UniProtKB-KW"/>
</dbReference>
<dbReference type="PROSITE" id="PS50090">
    <property type="entry name" value="MYB_LIKE"/>
    <property type="match status" value="2"/>
</dbReference>
<sequence length="537" mass="61664">MEDQYGMADLRQYMNGRQLFASIQPPELLPAAAHQHRNLIGPGHHQYEMVMGLAQVSAHGLPPHHQQHHEFLPDSSTTATAAAAAAATTSSAGFSGMEMEAAAGGGDGSGRWPRQETLTLLEIRSRLDSKFKEANQKGPLWDEVSRIMSEEHGYQRTGKKCREKFENLYKYYKKTKEGKAGRQDGKHYRFFRQLEALYGETSNINASSVSESHHVESHFPYNPVNNSSNNNNNNYDPHNFHQLAPKLSDSLSLSNSSDFNTTSSDDSDVNENSKEKSKKRRGKRSLKAKIKDFIDGQMRKLMEKQEAWFEKMMKMIENKEKERILREEEWRNQEKIRIEKEHKFWANERAWIEARDATLMDALHKLTSKESKSSITTNPSSDQETEFRSLNENQNDNVKDEHWPESEITRLIQLRTSLESRFQQIGFSGDEVLWEEIAAKMALLGYDKSAIMCKNKWDSINGYLMKCNKKRKENSTSSCYNVQINNEQQGRSYCEARHVSNDQNVISDGSCFRYLMGDADQNLWENYDLKLSKGGDN</sequence>
<dbReference type="STRING" id="49451.A0A314KN76"/>
<dbReference type="PANTHER" id="PTHR21654">
    <property type="entry name" value="FI21293P1"/>
    <property type="match status" value="1"/>
</dbReference>
<reference evidence="9" key="1">
    <citation type="submission" date="2016-11" db="EMBL/GenBank/DDBJ databases">
        <title>The genome of Nicotiana attenuata.</title>
        <authorList>
            <person name="Xu S."/>
            <person name="Brockmoeller T."/>
            <person name="Gaquerel E."/>
            <person name="Navarro A."/>
            <person name="Kuhl H."/>
            <person name="Gase K."/>
            <person name="Ling Z."/>
            <person name="Zhou W."/>
            <person name="Kreitzer C."/>
            <person name="Stanke M."/>
            <person name="Tang H."/>
            <person name="Lyons E."/>
            <person name="Pandey P."/>
            <person name="Pandey S.P."/>
            <person name="Timmermann B."/>
            <person name="Baldwin I.T."/>
        </authorList>
    </citation>
    <scope>NUCLEOTIDE SEQUENCE [LARGE SCALE GENOMIC DNA]</scope>
    <source>
        <strain evidence="9">UT</strain>
    </source>
</reference>
<dbReference type="Gene3D" id="1.10.10.60">
    <property type="entry name" value="Homeodomain-like"/>
    <property type="match status" value="2"/>
</dbReference>
<feature type="compositionally biased region" description="Low complexity" evidence="7">
    <location>
        <begin position="225"/>
        <end position="234"/>
    </location>
</feature>
<keyword evidence="6" id="KW-0539">Nucleus</keyword>
<accession>A0A314KN76</accession>
<feature type="domain" description="Myb-like" evidence="8">
    <location>
        <begin position="110"/>
        <end position="169"/>
    </location>
</feature>
<evidence type="ECO:0000313" key="10">
    <source>
        <dbReference type="Proteomes" id="UP000187609"/>
    </source>
</evidence>
<keyword evidence="4" id="KW-0238">DNA-binding</keyword>
<feature type="compositionally biased region" description="Basic residues" evidence="7">
    <location>
        <begin position="276"/>
        <end position="285"/>
    </location>
</feature>
<gene>
    <name evidence="9" type="primary">PTL_0</name>
    <name evidence="9" type="ORF">A4A49_11955</name>
</gene>
<evidence type="ECO:0000256" key="7">
    <source>
        <dbReference type="SAM" id="MobiDB-lite"/>
    </source>
</evidence>